<accession>A0A395GW61</accession>
<dbReference type="EMBL" id="KZ824447">
    <property type="protein sequence ID" value="RAK99258.1"/>
    <property type="molecule type" value="Genomic_DNA"/>
</dbReference>
<keyword evidence="2" id="KW-1185">Reference proteome</keyword>
<dbReference type="Gene3D" id="1.25.40.20">
    <property type="entry name" value="Ankyrin repeat-containing domain"/>
    <property type="match status" value="1"/>
</dbReference>
<dbReference type="SUPFAM" id="SSF48403">
    <property type="entry name" value="Ankyrin repeat"/>
    <property type="match status" value="1"/>
</dbReference>
<dbReference type="GeneID" id="37228124"/>
<sequence>MEDPILPPPNAILYKLPIELIQMCTGLMDSKTFVSFRGTCTALKAILLEEYKARMLKHATTPSPHSEQGYWSIRVSMHSCKILRSYLESGVDPNMFILDRWQTSSMPLQRRLVSAAVHDGHYDAAELLLEKGADIHMPPTKYRIDRTSKAVRRSSGIGLSGQIGATFSSPHIFGILCEHKDGVALFERVLETGVDINHVYPRDWWTGMLDLDLEEVTVLHLATAVGSPGMLGLIF</sequence>
<reference evidence="1 2" key="1">
    <citation type="submission" date="2018-02" db="EMBL/GenBank/DDBJ databases">
        <title>The genomes of Aspergillus section Nigri reveals drivers in fungal speciation.</title>
        <authorList>
            <consortium name="DOE Joint Genome Institute"/>
            <person name="Vesth T.C."/>
            <person name="Nybo J."/>
            <person name="Theobald S."/>
            <person name="Brandl J."/>
            <person name="Frisvad J.C."/>
            <person name="Nielsen K.F."/>
            <person name="Lyhne E.K."/>
            <person name="Kogle M.E."/>
            <person name="Kuo A."/>
            <person name="Riley R."/>
            <person name="Clum A."/>
            <person name="Nolan M."/>
            <person name="Lipzen A."/>
            <person name="Salamov A."/>
            <person name="Henrissat B."/>
            <person name="Wiebenga A."/>
            <person name="De vries R.P."/>
            <person name="Grigoriev I.V."/>
            <person name="Mortensen U.H."/>
            <person name="Andersen M.R."/>
            <person name="Baker S.E."/>
        </authorList>
    </citation>
    <scope>NUCLEOTIDE SEQUENCE [LARGE SCALE GENOMIC DNA]</scope>
    <source>
        <strain evidence="1 2">CBS 121593</strain>
    </source>
</reference>
<dbReference type="OrthoDB" id="539213at2759"/>
<gene>
    <name evidence="1" type="ORF">BO80DRAFT_477934</name>
</gene>
<proteinExistence type="predicted"/>
<evidence type="ECO:0000313" key="1">
    <source>
        <dbReference type="EMBL" id="RAK99258.1"/>
    </source>
</evidence>
<dbReference type="Pfam" id="PF00023">
    <property type="entry name" value="Ank"/>
    <property type="match status" value="1"/>
</dbReference>
<dbReference type="InterPro" id="IPR036770">
    <property type="entry name" value="Ankyrin_rpt-contain_sf"/>
</dbReference>
<dbReference type="RefSeq" id="XP_025573586.1">
    <property type="nucleotide sequence ID" value="XM_025723259.1"/>
</dbReference>
<dbReference type="VEuPathDB" id="FungiDB:BO80DRAFT_477934"/>
<organism evidence="1 2">
    <name type="scientific">Aspergillus ibericus CBS 121593</name>
    <dbReference type="NCBI Taxonomy" id="1448316"/>
    <lineage>
        <taxon>Eukaryota</taxon>
        <taxon>Fungi</taxon>
        <taxon>Dikarya</taxon>
        <taxon>Ascomycota</taxon>
        <taxon>Pezizomycotina</taxon>
        <taxon>Eurotiomycetes</taxon>
        <taxon>Eurotiomycetidae</taxon>
        <taxon>Eurotiales</taxon>
        <taxon>Aspergillaceae</taxon>
        <taxon>Aspergillus</taxon>
        <taxon>Aspergillus subgen. Circumdati</taxon>
    </lineage>
</organism>
<name>A0A395GW61_9EURO</name>
<dbReference type="AlphaFoldDB" id="A0A395GW61"/>
<dbReference type="InterPro" id="IPR002110">
    <property type="entry name" value="Ankyrin_rpt"/>
</dbReference>
<evidence type="ECO:0000313" key="2">
    <source>
        <dbReference type="Proteomes" id="UP000249402"/>
    </source>
</evidence>
<dbReference type="Proteomes" id="UP000249402">
    <property type="component" value="Unassembled WGS sequence"/>
</dbReference>
<protein>
    <submittedName>
        <fullName evidence="1">Uncharacterized protein</fullName>
    </submittedName>
</protein>